<dbReference type="EMBL" id="CADCTC010000217">
    <property type="protein sequence ID" value="CAA9284007.1"/>
    <property type="molecule type" value="Genomic_DNA"/>
</dbReference>
<dbReference type="Gene3D" id="3.40.190.10">
    <property type="entry name" value="Periplasmic binding protein-like II"/>
    <property type="match status" value="1"/>
</dbReference>
<dbReference type="InterPro" id="IPR050490">
    <property type="entry name" value="Bact_solute-bd_prot1"/>
</dbReference>
<evidence type="ECO:0000256" key="2">
    <source>
        <dbReference type="SAM" id="MobiDB-lite"/>
    </source>
</evidence>
<accession>A0A6J4JPH8</accession>
<gene>
    <name evidence="3" type="ORF">AVDCRST_MAG77-4053</name>
</gene>
<keyword evidence="1" id="KW-0732">Signal</keyword>
<dbReference type="PANTHER" id="PTHR43649">
    <property type="entry name" value="ARABINOSE-BINDING PROTEIN-RELATED"/>
    <property type="match status" value="1"/>
</dbReference>
<evidence type="ECO:0000256" key="1">
    <source>
        <dbReference type="ARBA" id="ARBA00022729"/>
    </source>
</evidence>
<dbReference type="PANTHER" id="PTHR43649:SF33">
    <property type="entry name" value="POLYGALACTURONAN_RHAMNOGALACTURONAN-BINDING PROTEIN YTCQ"/>
    <property type="match status" value="1"/>
</dbReference>
<name>A0A6J4JPH8_9CHLR</name>
<evidence type="ECO:0000313" key="3">
    <source>
        <dbReference type="EMBL" id="CAA9284007.1"/>
    </source>
</evidence>
<feature type="region of interest" description="Disordered" evidence="2">
    <location>
        <begin position="1"/>
        <end position="40"/>
    </location>
</feature>
<proteinExistence type="predicted"/>
<reference evidence="3" key="1">
    <citation type="submission" date="2020-02" db="EMBL/GenBank/DDBJ databases">
        <authorList>
            <person name="Meier V. D."/>
        </authorList>
    </citation>
    <scope>NUCLEOTIDE SEQUENCE</scope>
    <source>
        <strain evidence="3">AVDCRST_MAG77</strain>
    </source>
</reference>
<dbReference type="AlphaFoldDB" id="A0A6J4JPH8"/>
<evidence type="ECO:0008006" key="4">
    <source>
        <dbReference type="Google" id="ProtNLM"/>
    </source>
</evidence>
<dbReference type="SUPFAM" id="SSF53850">
    <property type="entry name" value="Periplasmic binding protein-like II"/>
    <property type="match status" value="1"/>
</dbReference>
<protein>
    <recommendedName>
        <fullName evidence="4">ABC transporter, substrate-binding protein (Cluster 1, maltose/g3p/polyamine/iron)</fullName>
    </recommendedName>
</protein>
<sequence>MERGAANTHQEQDGAGSGARGRHGYGAPKSPPSPMPSTRRRVLGIGLAGAAAGGVLAACGIGGPGGTSGESAPVASKARVTIDILTRPGVSAEAGHSQWYAQVARKSFTPQTNITVNLIDGDPDVTTKLNVLAAAGTPPDGSWYATTSDGAGGREQSQRGVFRPLDDLVKKDAKFDLKAYIKALIDVMSVGGKVYALPLMAHYGSNVWYYNRAKWNGAGVTPPADGNWTIDEFVAGAQKVVNKAQDFWAYRPEVSIDAYGTFWVRQFGGEVLDEAGKRCLLDTPECRAGLEWVGNLQTKFQLIDDLYRTPNIDTMFEVQGSLASRSQTPGLVSEYKKPGQTRVKFDLGIAVFPKGPRGHGTQAAGAGMGLTKLDHQAEVWEWVKTLTNRENGVAQVFGGAGSPGGRPDCWTDPKLAEVDPIYATMVKVYPQGAGSIRWPANNHRIDLVKAIDENLARYFRGQVSLNEATTRAVQEANAVLSL</sequence>
<organism evidence="3">
    <name type="scientific">uncultured Chloroflexota bacterium</name>
    <dbReference type="NCBI Taxonomy" id="166587"/>
    <lineage>
        <taxon>Bacteria</taxon>
        <taxon>Bacillati</taxon>
        <taxon>Chloroflexota</taxon>
        <taxon>environmental samples</taxon>
    </lineage>
</organism>